<sequence length="149" mass="16957">MRTVEVNDAVVKALNRSMSADHPEIMINLLRYREHADYGDRTDVTPCSGRQAYRRFSQAALPCVQRVGGRVCWSGPILGRVLCPEDQRWDTLFLVEYLSFTCPPRIYSDPEFQSIMCHRTAAPEDSRLIATRTVIRQGISAMPKAIEIQ</sequence>
<evidence type="ECO:0000313" key="1">
    <source>
        <dbReference type="EMBL" id="BAI96797.1"/>
    </source>
</evidence>
<proteinExistence type="predicted"/>
<dbReference type="PANTHER" id="PTHR40257:SF1">
    <property type="entry name" value="DUF1330 DOMAIN-CONTAINING PROTEIN"/>
    <property type="match status" value="1"/>
</dbReference>
<dbReference type="eggNOG" id="COG5470">
    <property type="taxonomic scope" value="Bacteria"/>
</dbReference>
<dbReference type="GeneID" id="29273554"/>
<reference evidence="1 2" key="1">
    <citation type="journal article" date="2010" name="J. Bacteriol.">
        <title>Complete genome sequence of the representative gamma-hexachlorocyclohexane-degrading bacterium Sphingobium japonicum UT26.</title>
        <authorList>
            <person name="Nagata Y."/>
            <person name="Ohtsubo Y."/>
            <person name="Endo R."/>
            <person name="Ichikawa N."/>
            <person name="Ankai A."/>
            <person name="Oguchi A."/>
            <person name="Fukui S."/>
            <person name="Fujita N."/>
            <person name="Tsuda M."/>
        </authorList>
    </citation>
    <scope>NUCLEOTIDE SEQUENCE [LARGE SCALE GENOMIC DNA]</scope>
    <source>
        <strain evidence="2">DSM 16413 / CCM 7287 / MTCC 6362 / UT26 / NBRC 101211 / UT26S</strain>
    </source>
</reference>
<gene>
    <name evidence="1" type="ordered locus">SJA_C1-19630</name>
</gene>
<protein>
    <recommendedName>
        <fullName evidence="3">DUF1330 domain-containing protein</fullName>
    </recommendedName>
</protein>
<evidence type="ECO:0008006" key="3">
    <source>
        <dbReference type="Google" id="ProtNLM"/>
    </source>
</evidence>
<dbReference type="SUPFAM" id="SSF54909">
    <property type="entry name" value="Dimeric alpha+beta barrel"/>
    <property type="match status" value="1"/>
</dbReference>
<dbReference type="AlphaFoldDB" id="D4Z2G5"/>
<dbReference type="PANTHER" id="PTHR40257">
    <property type="match status" value="1"/>
</dbReference>
<evidence type="ECO:0000313" key="2">
    <source>
        <dbReference type="Proteomes" id="UP000007753"/>
    </source>
</evidence>
<keyword evidence="2" id="KW-1185">Reference proteome</keyword>
<dbReference type="HOGENOM" id="CLU_131535_2_0_5"/>
<dbReference type="EMBL" id="AP010803">
    <property type="protein sequence ID" value="BAI96797.1"/>
    <property type="molecule type" value="Genomic_DNA"/>
</dbReference>
<accession>D4Z2G5</accession>
<dbReference type="InterPro" id="IPR011008">
    <property type="entry name" value="Dimeric_a/b-barrel"/>
</dbReference>
<name>D4Z2G5_SPHIU</name>
<dbReference type="RefSeq" id="WP_013040260.1">
    <property type="nucleotide sequence ID" value="NC_014006.1"/>
</dbReference>
<dbReference type="KEGG" id="sjp:SJA_C1-19630"/>
<dbReference type="Proteomes" id="UP000007753">
    <property type="component" value="Chromosome 1"/>
</dbReference>
<dbReference type="Gene3D" id="3.30.70.100">
    <property type="match status" value="1"/>
</dbReference>
<organism evidence="1 2">
    <name type="scientific">Sphingobium indicum (strain DSM 16413 / CCM 7287 / MTCC 6362 / UT26 / NBRC 101211 / UT26S)</name>
    <name type="common">Sphingobium japonicum</name>
    <dbReference type="NCBI Taxonomy" id="452662"/>
    <lineage>
        <taxon>Bacteria</taxon>
        <taxon>Pseudomonadati</taxon>
        <taxon>Pseudomonadota</taxon>
        <taxon>Alphaproteobacteria</taxon>
        <taxon>Sphingomonadales</taxon>
        <taxon>Sphingomonadaceae</taxon>
        <taxon>Sphingobium</taxon>
    </lineage>
</organism>
<dbReference type="STRING" id="452662.SJA_C1-19630"/>